<dbReference type="OrthoDB" id="5683143at2"/>
<protein>
    <submittedName>
        <fullName evidence="1">Uncharacterized protein DUF721</fullName>
    </submittedName>
</protein>
<dbReference type="Proteomes" id="UP000294841">
    <property type="component" value="Unassembled WGS sequence"/>
</dbReference>
<reference evidence="1 2" key="1">
    <citation type="submission" date="2019-03" db="EMBL/GenBank/DDBJ databases">
        <title>Genomic Encyclopedia of Type Strains, Phase IV (KMG-IV): sequencing the most valuable type-strain genomes for metagenomic binning, comparative biology and taxonomic classification.</title>
        <authorList>
            <person name="Goeker M."/>
        </authorList>
    </citation>
    <scope>NUCLEOTIDE SEQUENCE [LARGE SCALE GENOMIC DNA]</scope>
    <source>
        <strain evidence="1 2">DSM 28231</strain>
    </source>
</reference>
<name>A0A4R2N0D5_9PAST</name>
<organism evidence="1 2">
    <name type="scientific">Bisgaardia hudsonensis</name>
    <dbReference type="NCBI Taxonomy" id="109472"/>
    <lineage>
        <taxon>Bacteria</taxon>
        <taxon>Pseudomonadati</taxon>
        <taxon>Pseudomonadota</taxon>
        <taxon>Gammaproteobacteria</taxon>
        <taxon>Pasteurellales</taxon>
        <taxon>Pasteurellaceae</taxon>
        <taxon>Bisgaardia</taxon>
    </lineage>
</organism>
<evidence type="ECO:0000313" key="1">
    <source>
        <dbReference type="EMBL" id="TCP12820.1"/>
    </source>
</evidence>
<dbReference type="AlphaFoldDB" id="A0A4R2N0D5"/>
<comment type="caution">
    <text evidence="1">The sequence shown here is derived from an EMBL/GenBank/DDBJ whole genome shotgun (WGS) entry which is preliminary data.</text>
</comment>
<dbReference type="RefSeq" id="WP_132023445.1">
    <property type="nucleotide sequence ID" value="NZ_CP016605.1"/>
</dbReference>
<evidence type="ECO:0000313" key="2">
    <source>
        <dbReference type="Proteomes" id="UP000294841"/>
    </source>
</evidence>
<dbReference type="EMBL" id="SLXI01000003">
    <property type="protein sequence ID" value="TCP12820.1"/>
    <property type="molecule type" value="Genomic_DNA"/>
</dbReference>
<keyword evidence="2" id="KW-1185">Reference proteome</keyword>
<dbReference type="Pfam" id="PF05258">
    <property type="entry name" value="DciA"/>
    <property type="match status" value="1"/>
</dbReference>
<accession>A0A4R2N0D5</accession>
<gene>
    <name evidence="1" type="ORF">EV697_103125</name>
</gene>
<proteinExistence type="predicted"/>
<sequence length="102" mass="12290">MRYSKPKNINQIIEKTTFSQIIKKSAFINELNEKIQFLFPKEFKGYYRVLEIEQHNILFEVANAMVRQAFLFNQKKLLELINKEYPEIKEIKFSINPELNSF</sequence>
<dbReference type="InterPro" id="IPR007922">
    <property type="entry name" value="DciA-like"/>
</dbReference>